<dbReference type="AlphaFoldDB" id="A0A066RZC4"/>
<keyword evidence="2" id="KW-1185">Reference proteome</keyword>
<evidence type="ECO:0000313" key="2">
    <source>
        <dbReference type="Proteomes" id="UP000027192"/>
    </source>
</evidence>
<reference evidence="1 2" key="1">
    <citation type="submission" date="2014-04" db="EMBL/GenBank/DDBJ databases">
        <title>Draft genome sequence of Photobacterium halotolerans S2753: a solonamide, ngercheumicin and holomycin producer.</title>
        <authorList>
            <person name="Machado H.R."/>
            <person name="Gram L."/>
        </authorList>
    </citation>
    <scope>NUCLEOTIDE SEQUENCE [LARGE SCALE GENOMIC DNA]</scope>
    <source>
        <strain evidence="1 2">S2753</strain>
    </source>
</reference>
<sequence>MERDRLSGVIFLKMLLFRTKVDRVRSADSGETRFRNEFWFKRLPLIATANAKLTRCDLSKTNKTKRLTADKIF</sequence>
<dbReference type="EMBL" id="JMIB01000006">
    <property type="protein sequence ID" value="KDM92723.1"/>
    <property type="molecule type" value="Genomic_DNA"/>
</dbReference>
<name>A0A066RZC4_9GAMM</name>
<gene>
    <name evidence="1" type="ORF">EA58_04970</name>
</gene>
<accession>A0A066RZC4</accession>
<evidence type="ECO:0000313" key="1">
    <source>
        <dbReference type="EMBL" id="KDM92723.1"/>
    </source>
</evidence>
<proteinExistence type="predicted"/>
<organism evidence="1 2">
    <name type="scientific">Photobacterium galatheae</name>
    <dbReference type="NCBI Taxonomy" id="1654360"/>
    <lineage>
        <taxon>Bacteria</taxon>
        <taxon>Pseudomonadati</taxon>
        <taxon>Pseudomonadota</taxon>
        <taxon>Gammaproteobacteria</taxon>
        <taxon>Vibrionales</taxon>
        <taxon>Vibrionaceae</taxon>
        <taxon>Photobacterium</taxon>
    </lineage>
</organism>
<comment type="caution">
    <text evidence="1">The sequence shown here is derived from an EMBL/GenBank/DDBJ whole genome shotgun (WGS) entry which is preliminary data.</text>
</comment>
<dbReference type="Proteomes" id="UP000027192">
    <property type="component" value="Unassembled WGS sequence"/>
</dbReference>
<protein>
    <submittedName>
        <fullName evidence="1">Uncharacterized protein</fullName>
    </submittedName>
</protein>